<gene>
    <name evidence="1" type="ORF">NDU88_002195</name>
</gene>
<comment type="caution">
    <text evidence="1">The sequence shown here is derived from an EMBL/GenBank/DDBJ whole genome shotgun (WGS) entry which is preliminary data.</text>
</comment>
<name>A0AAV7RB70_PLEWA</name>
<evidence type="ECO:0000313" key="2">
    <source>
        <dbReference type="Proteomes" id="UP001066276"/>
    </source>
</evidence>
<keyword evidence="2" id="KW-1185">Reference proteome</keyword>
<organism evidence="1 2">
    <name type="scientific">Pleurodeles waltl</name>
    <name type="common">Iberian ribbed newt</name>
    <dbReference type="NCBI Taxonomy" id="8319"/>
    <lineage>
        <taxon>Eukaryota</taxon>
        <taxon>Metazoa</taxon>
        <taxon>Chordata</taxon>
        <taxon>Craniata</taxon>
        <taxon>Vertebrata</taxon>
        <taxon>Euteleostomi</taxon>
        <taxon>Amphibia</taxon>
        <taxon>Batrachia</taxon>
        <taxon>Caudata</taxon>
        <taxon>Salamandroidea</taxon>
        <taxon>Salamandridae</taxon>
        <taxon>Pleurodelinae</taxon>
        <taxon>Pleurodeles</taxon>
    </lineage>
</organism>
<dbReference type="EMBL" id="JANPWB010000009">
    <property type="protein sequence ID" value="KAJ1149385.1"/>
    <property type="molecule type" value="Genomic_DNA"/>
</dbReference>
<dbReference type="AlphaFoldDB" id="A0AAV7RB70"/>
<dbReference type="Proteomes" id="UP001066276">
    <property type="component" value="Chromosome 5"/>
</dbReference>
<evidence type="ECO:0000313" key="1">
    <source>
        <dbReference type="EMBL" id="KAJ1149385.1"/>
    </source>
</evidence>
<protein>
    <submittedName>
        <fullName evidence="1">Uncharacterized protein</fullName>
    </submittedName>
</protein>
<accession>A0AAV7RB70</accession>
<reference evidence="1" key="1">
    <citation type="journal article" date="2022" name="bioRxiv">
        <title>Sequencing and chromosome-scale assembly of the giantPleurodeles waltlgenome.</title>
        <authorList>
            <person name="Brown T."/>
            <person name="Elewa A."/>
            <person name="Iarovenko S."/>
            <person name="Subramanian E."/>
            <person name="Araus A.J."/>
            <person name="Petzold A."/>
            <person name="Susuki M."/>
            <person name="Suzuki K.-i.T."/>
            <person name="Hayashi T."/>
            <person name="Toyoda A."/>
            <person name="Oliveira C."/>
            <person name="Osipova E."/>
            <person name="Leigh N.D."/>
            <person name="Simon A."/>
            <person name="Yun M.H."/>
        </authorList>
    </citation>
    <scope>NUCLEOTIDE SEQUENCE</scope>
    <source>
        <strain evidence="1">20211129_DDA</strain>
        <tissue evidence="1">Liver</tissue>
    </source>
</reference>
<proteinExistence type="predicted"/>
<sequence length="79" mass="9307">MGDAAWQDGRRDALRVSSCCPRRSFWWCFGAPRPQILPWWWAHTGPRGFWLDGAREGLNRAPPLADFLPYFWGRRLFRG</sequence>